<evidence type="ECO:0000313" key="1">
    <source>
        <dbReference type="EMBL" id="EBQ1843564.1"/>
    </source>
</evidence>
<evidence type="ECO:0000313" key="2">
    <source>
        <dbReference type="EMBL" id="PDN80745.1"/>
    </source>
</evidence>
<reference evidence="2" key="1">
    <citation type="submission" date="2017-08" db="EMBL/GenBank/DDBJ databases">
        <title>Whole genome sequencing of Salmonella enterica.</title>
        <authorList>
            <person name="Bell R."/>
            <person name="Levy K."/>
        </authorList>
    </citation>
    <scope>NUCLEOTIDE SEQUENCE [LARGE SCALE GENOMIC DNA]</scope>
    <source>
        <strain evidence="2">CFSAN060805</strain>
    </source>
</reference>
<protein>
    <submittedName>
        <fullName evidence="2">Uncharacterized protein</fullName>
    </submittedName>
</protein>
<dbReference type="EMBL" id="NPLM01000014">
    <property type="protein sequence ID" value="PDN80745.1"/>
    <property type="molecule type" value="Genomic_DNA"/>
</dbReference>
<accession>A0A2A6D5B8</accession>
<gene>
    <name evidence="1" type="ORF">AZF90_18095</name>
    <name evidence="2" type="ORF">CIC26_23415</name>
    <name evidence="3" type="ORF">EKD96_12680</name>
</gene>
<dbReference type="EMBL" id="SDIQ01000019">
    <property type="protein sequence ID" value="RXL21360.1"/>
    <property type="molecule type" value="Genomic_DNA"/>
</dbReference>
<dbReference type="Proteomes" id="UP000839926">
    <property type="component" value="Unassembled WGS sequence"/>
</dbReference>
<proteinExistence type="predicted"/>
<dbReference type="RefSeq" id="WP_000794278.1">
    <property type="nucleotide sequence ID" value="NZ_CABMIV010000001.1"/>
</dbReference>
<reference evidence="3" key="3">
    <citation type="submission" date="2019-01" db="EMBL/GenBank/DDBJ databases">
        <title>Whole genome sequencing of Salmonella enterica.</title>
        <authorList>
            <person name="Cao G."/>
        </authorList>
    </citation>
    <scope>NUCLEOTIDE SEQUENCE [LARGE SCALE GENOMIC DNA]</scope>
    <source>
        <strain evidence="3">CFSAN074594</strain>
    </source>
</reference>
<organism evidence="2">
    <name type="scientific">Salmonella enterica</name>
    <name type="common">Salmonella choleraesuis</name>
    <dbReference type="NCBI Taxonomy" id="28901"/>
    <lineage>
        <taxon>Bacteria</taxon>
        <taxon>Pseudomonadati</taxon>
        <taxon>Pseudomonadota</taxon>
        <taxon>Gammaproteobacteria</taxon>
        <taxon>Enterobacterales</taxon>
        <taxon>Enterobacteriaceae</taxon>
        <taxon>Salmonella</taxon>
    </lineage>
</organism>
<comment type="caution">
    <text evidence="2">The sequence shown here is derived from an EMBL/GenBank/DDBJ whole genome shotgun (WGS) entry which is preliminary data.</text>
</comment>
<dbReference type="EMBL" id="AAGODW010000009">
    <property type="protein sequence ID" value="EBQ1843564.1"/>
    <property type="molecule type" value="Genomic_DNA"/>
</dbReference>
<sequence>MKNNEQQNEALKQLTNVLTEAGNQTRVDVLAHSILLQAIFSVLSEEQKNQIIKILQTATVNQHAATAGVEAEVKMSLAQLLSGFLTPQKLN</sequence>
<dbReference type="AlphaFoldDB" id="A0A2A6D5B8"/>
<reference evidence="1" key="2">
    <citation type="submission" date="2018-07" db="EMBL/GenBank/DDBJ databases">
        <authorList>
            <consortium name="GenomeTrakr network: Whole genome sequencing for foodborne pathogen traceback"/>
        </authorList>
    </citation>
    <scope>NUCLEOTIDE SEQUENCE [LARGE SCALE GENOMIC DNA]</scope>
    <source>
        <strain evidence="1">CFSAN047025</strain>
    </source>
</reference>
<dbReference type="Proteomes" id="UP000873581">
    <property type="component" value="Unassembled WGS sequence"/>
</dbReference>
<dbReference type="Proteomes" id="UP000839536">
    <property type="component" value="Unassembled WGS sequence"/>
</dbReference>
<name>A0A2A6D5B8_SALER</name>
<evidence type="ECO:0000313" key="3">
    <source>
        <dbReference type="EMBL" id="RXL21360.1"/>
    </source>
</evidence>